<dbReference type="NCBIfam" id="TIGR01906">
    <property type="entry name" value="integ_TIGR01906"/>
    <property type="match status" value="1"/>
</dbReference>
<evidence type="ECO:0000313" key="3">
    <source>
        <dbReference type="Proteomes" id="UP000198668"/>
    </source>
</evidence>
<dbReference type="Pfam" id="PF07314">
    <property type="entry name" value="Lit"/>
    <property type="match status" value="1"/>
</dbReference>
<feature type="transmembrane region" description="Helical" evidence="1">
    <location>
        <begin position="124"/>
        <end position="146"/>
    </location>
</feature>
<dbReference type="OrthoDB" id="9813051at2"/>
<keyword evidence="1" id="KW-0812">Transmembrane</keyword>
<organism evidence="2 3">
    <name type="scientific">Pisciglobus halotolerans</name>
    <dbReference type="NCBI Taxonomy" id="745365"/>
    <lineage>
        <taxon>Bacteria</taxon>
        <taxon>Bacillati</taxon>
        <taxon>Bacillota</taxon>
        <taxon>Bacilli</taxon>
        <taxon>Lactobacillales</taxon>
        <taxon>Carnobacteriaceae</taxon>
    </lineage>
</organism>
<sequence>MRIKTFDLIGISAIFLLIISFAIMLTINFTPLYAWDIDYLSISERTGLSKAALLENYQVLLHYLNRPWVTALHLPDFPSSKSGLLHFYEVKRLFLFDYLIFAISSVISVFYVRFLKKTKCEWILIRPFGWGIAVPIVILFLMSAGFDRFFTQFHQLFFNNDAWLFDPAVDPVILALPETFFMHCFIFAFVLIEVLIIAVYFYSKKTAFRK</sequence>
<name>A0A1I3DJY8_9LACT</name>
<feature type="transmembrane region" description="Helical" evidence="1">
    <location>
        <begin position="93"/>
        <end position="112"/>
    </location>
</feature>
<evidence type="ECO:0000313" key="2">
    <source>
        <dbReference type="EMBL" id="SFH87062.1"/>
    </source>
</evidence>
<evidence type="ECO:0000256" key="1">
    <source>
        <dbReference type="SAM" id="Phobius"/>
    </source>
</evidence>
<accession>A0A1I3DJY8</accession>
<gene>
    <name evidence="2" type="ORF">SAMN04489868_14110</name>
</gene>
<dbReference type="EMBL" id="FOQE01000041">
    <property type="protein sequence ID" value="SFH87062.1"/>
    <property type="molecule type" value="Genomic_DNA"/>
</dbReference>
<dbReference type="RefSeq" id="WP_092093455.1">
    <property type="nucleotide sequence ID" value="NZ_FOQE01000041.1"/>
</dbReference>
<dbReference type="AlphaFoldDB" id="A0A1I3DJY8"/>
<feature type="transmembrane region" description="Helical" evidence="1">
    <location>
        <begin position="12"/>
        <end position="35"/>
    </location>
</feature>
<feature type="transmembrane region" description="Helical" evidence="1">
    <location>
        <begin position="180"/>
        <end position="202"/>
    </location>
</feature>
<proteinExistence type="predicted"/>
<dbReference type="InterPro" id="IPR010178">
    <property type="entry name" value="Lit"/>
</dbReference>
<protein>
    <submittedName>
        <fullName evidence="2">Integral membrane protein TIGR01906</fullName>
    </submittedName>
</protein>
<dbReference type="Proteomes" id="UP000198668">
    <property type="component" value="Unassembled WGS sequence"/>
</dbReference>
<reference evidence="2 3" key="1">
    <citation type="submission" date="2016-10" db="EMBL/GenBank/DDBJ databases">
        <authorList>
            <person name="de Groot N.N."/>
        </authorList>
    </citation>
    <scope>NUCLEOTIDE SEQUENCE [LARGE SCALE GENOMIC DNA]</scope>
    <source>
        <strain evidence="2 3">DSM 27630</strain>
    </source>
</reference>
<keyword evidence="1" id="KW-1133">Transmembrane helix</keyword>
<keyword evidence="1" id="KW-0472">Membrane</keyword>
<keyword evidence="3" id="KW-1185">Reference proteome</keyword>